<dbReference type="PANTHER" id="PTHR32071">
    <property type="entry name" value="TRANSCRIPTIONAL REGULATORY PROTEIN"/>
    <property type="match status" value="1"/>
</dbReference>
<name>A0ABU1X8M8_9NOCA</name>
<keyword evidence="2" id="KW-0067">ATP-binding</keyword>
<evidence type="ECO:0000259" key="5">
    <source>
        <dbReference type="PROSITE" id="PS50045"/>
    </source>
</evidence>
<proteinExistence type="predicted"/>
<dbReference type="Gene3D" id="1.10.8.60">
    <property type="match status" value="1"/>
</dbReference>
<reference evidence="6 7" key="1">
    <citation type="submission" date="2023-07" db="EMBL/GenBank/DDBJ databases">
        <title>Sorghum-associated microbial communities from plants grown in Nebraska, USA.</title>
        <authorList>
            <person name="Schachtman D."/>
        </authorList>
    </citation>
    <scope>NUCLEOTIDE SEQUENCE [LARGE SCALE GENOMIC DNA]</scope>
    <source>
        <strain evidence="6 7">4272</strain>
    </source>
</reference>
<dbReference type="InterPro" id="IPR009057">
    <property type="entry name" value="Homeodomain-like_sf"/>
</dbReference>
<dbReference type="InterPro" id="IPR002197">
    <property type="entry name" value="HTH_Fis"/>
</dbReference>
<dbReference type="Gene3D" id="1.10.10.60">
    <property type="entry name" value="Homeodomain-like"/>
    <property type="match status" value="1"/>
</dbReference>
<evidence type="ECO:0000256" key="2">
    <source>
        <dbReference type="ARBA" id="ARBA00022840"/>
    </source>
</evidence>
<dbReference type="Pfam" id="PF25601">
    <property type="entry name" value="AAA_lid_14"/>
    <property type="match status" value="1"/>
</dbReference>
<keyword evidence="7" id="KW-1185">Reference proteome</keyword>
<dbReference type="InterPro" id="IPR058031">
    <property type="entry name" value="AAA_lid_NorR"/>
</dbReference>
<evidence type="ECO:0000313" key="7">
    <source>
        <dbReference type="Proteomes" id="UP001251217"/>
    </source>
</evidence>
<dbReference type="Gene3D" id="3.30.450.40">
    <property type="match status" value="1"/>
</dbReference>
<dbReference type="SUPFAM" id="SSF46689">
    <property type="entry name" value="Homeodomain-like"/>
    <property type="match status" value="1"/>
</dbReference>
<organism evidence="6 7">
    <name type="scientific">Nocardia kruczakiae</name>
    <dbReference type="NCBI Taxonomy" id="261477"/>
    <lineage>
        <taxon>Bacteria</taxon>
        <taxon>Bacillati</taxon>
        <taxon>Actinomycetota</taxon>
        <taxon>Actinomycetes</taxon>
        <taxon>Mycobacteriales</taxon>
        <taxon>Nocardiaceae</taxon>
        <taxon>Nocardia</taxon>
    </lineage>
</organism>
<sequence>MPSISAHPGMRPARPEIASAWLRSRLNGLDEHVTPRFDSDAIAVDSGLTRAARPVLERATAELDGTSVTLLLADHSARVVDVQCADRSTLRGVADLGVVPGIRLAEDEVGANAVGTPIETRQGLLVEGPEHFMSAFQGFTCYGHPIVNPVTRRLEGVLDISGRAGDDHRLFPPFARRVVREIEDRLQLDASQSQRQLLTAFQAAATRRKRAVVAVGHGLVLATPAALDLLEPADHAAVRMCVEGTRFAGEAIHRLTLVSGRTVRLRCVPVDDDHGVLVDIVPDQDTRRGERPAARPLGWPLLVVGELGSGRTAAAREAAGPDATELDATEIVRLGEQAWAADTELLLGSAGPAVVVENIQLLSEQMTTLLARYLRGARRNVVLTSTPGEHLDSVHAPLVVLCNHRNELLPLRRRRHEIPQLARHMLAEVNPNGQTRLTAETLRILAEQPWAGNLAELRRVIATVAELRSAGDIIPSDLPASHRERPAPASPFRQAEREVIVAALAAAGGNRLQAARALGVSRSTLYNRLRALHID</sequence>
<dbReference type="PRINTS" id="PR01590">
    <property type="entry name" value="HTHFIS"/>
</dbReference>
<dbReference type="SUPFAM" id="SSF52540">
    <property type="entry name" value="P-loop containing nucleoside triphosphate hydrolases"/>
    <property type="match status" value="1"/>
</dbReference>
<dbReference type="Pfam" id="PF02954">
    <property type="entry name" value="HTH_8"/>
    <property type="match status" value="1"/>
</dbReference>
<comment type="caution">
    <text evidence="6">The sequence shown here is derived from an EMBL/GenBank/DDBJ whole genome shotgun (WGS) entry which is preliminary data.</text>
</comment>
<evidence type="ECO:0000313" key="6">
    <source>
        <dbReference type="EMBL" id="MDR7166898.1"/>
    </source>
</evidence>
<gene>
    <name evidence="6" type="ORF">J2W56_000616</name>
</gene>
<evidence type="ECO:0000256" key="1">
    <source>
        <dbReference type="ARBA" id="ARBA00022741"/>
    </source>
</evidence>
<dbReference type="InterPro" id="IPR002078">
    <property type="entry name" value="Sigma_54_int"/>
</dbReference>
<keyword evidence="1" id="KW-0547">Nucleotide-binding</keyword>
<dbReference type="EMBL" id="JAVDWW010000001">
    <property type="protein sequence ID" value="MDR7166898.1"/>
    <property type="molecule type" value="Genomic_DNA"/>
</dbReference>
<dbReference type="PROSITE" id="PS50045">
    <property type="entry name" value="SIGMA54_INTERACT_4"/>
    <property type="match status" value="1"/>
</dbReference>
<evidence type="ECO:0000256" key="4">
    <source>
        <dbReference type="ARBA" id="ARBA00023163"/>
    </source>
</evidence>
<dbReference type="InterPro" id="IPR029016">
    <property type="entry name" value="GAF-like_dom_sf"/>
</dbReference>
<accession>A0ABU1X8M8</accession>
<keyword evidence="4" id="KW-0804">Transcription</keyword>
<dbReference type="InterPro" id="IPR027417">
    <property type="entry name" value="P-loop_NTPase"/>
</dbReference>
<dbReference type="Proteomes" id="UP001251217">
    <property type="component" value="Unassembled WGS sequence"/>
</dbReference>
<feature type="domain" description="Sigma-54 factor interaction" evidence="5">
    <location>
        <begin position="250"/>
        <end position="466"/>
    </location>
</feature>
<protein>
    <submittedName>
        <fullName evidence="6">Transcriptional regulator of acetoin/glycerol metabolism</fullName>
    </submittedName>
</protein>
<evidence type="ECO:0000256" key="3">
    <source>
        <dbReference type="ARBA" id="ARBA00023015"/>
    </source>
</evidence>
<keyword evidence="3" id="KW-0805">Transcription regulation</keyword>